<gene>
    <name evidence="2" type="ORF">EA472_07695</name>
</gene>
<dbReference type="EMBL" id="REFZ01000004">
    <property type="protein sequence ID" value="RQH01322.1"/>
    <property type="molecule type" value="Genomic_DNA"/>
</dbReference>
<evidence type="ECO:0000313" key="3">
    <source>
        <dbReference type="Proteomes" id="UP000281431"/>
    </source>
</evidence>
<name>A0A3N6MY02_NATCH</name>
<dbReference type="OrthoDB" id="204263at2157"/>
<dbReference type="Pfam" id="PF20575">
    <property type="entry name" value="HTH_63"/>
    <property type="match status" value="1"/>
</dbReference>
<protein>
    <submittedName>
        <fullName evidence="2">Uncharacterized protein</fullName>
    </submittedName>
</protein>
<evidence type="ECO:0000313" key="2">
    <source>
        <dbReference type="EMBL" id="RQH01322.1"/>
    </source>
</evidence>
<sequence length="189" mass="21357">MKNSQSPPQAIELWIRSFTPTTTGRTHERALEQLERLESSLPIERVDVRIWGSEIECTARSRRVPQLAEILDRLEAFEEWAAESGRRLEPFFRRRRAESTITGECKDVHRLPTIALAEYDGGEVVHVAPCLDGERTVDVFDRLDALGDGRRTDSALRFEDDSADEGDRPSGDSLETESHRTEPSSPHSG</sequence>
<keyword evidence="3" id="KW-1185">Reference proteome</keyword>
<comment type="caution">
    <text evidence="2">The sequence shown here is derived from an EMBL/GenBank/DDBJ whole genome shotgun (WGS) entry which is preliminary data.</text>
</comment>
<dbReference type="InterPro" id="IPR046783">
    <property type="entry name" value="HTH_63"/>
</dbReference>
<feature type="region of interest" description="Disordered" evidence="1">
    <location>
        <begin position="151"/>
        <end position="189"/>
    </location>
</feature>
<feature type="compositionally biased region" description="Basic and acidic residues" evidence="1">
    <location>
        <begin position="151"/>
        <end position="182"/>
    </location>
</feature>
<proteinExistence type="predicted"/>
<reference evidence="2 3" key="1">
    <citation type="submission" date="2018-10" db="EMBL/GenBank/DDBJ databases">
        <title>Natrarchaeobius chitinivorans gen. nov., sp. nov., and Natrarchaeobius haloalkaliphilus sp. nov., alkaliphilic, chitin-utilizing haloarchaea from hypersaline alkaline lakes.</title>
        <authorList>
            <person name="Sorokin D.Y."/>
            <person name="Elcheninov A.G."/>
            <person name="Kostrikina N.A."/>
            <person name="Bale N.J."/>
            <person name="Sinninghe Damste J.S."/>
            <person name="Khijniak T.V."/>
            <person name="Kublanov I.V."/>
            <person name="Toshchakov S.V."/>
        </authorList>
    </citation>
    <scope>NUCLEOTIDE SEQUENCE [LARGE SCALE GENOMIC DNA]</scope>
    <source>
        <strain evidence="2 3">AArcht7</strain>
    </source>
</reference>
<dbReference type="AlphaFoldDB" id="A0A3N6MY02"/>
<organism evidence="2 3">
    <name type="scientific">Natrarchaeobius chitinivorans</name>
    <dbReference type="NCBI Taxonomy" id="1679083"/>
    <lineage>
        <taxon>Archaea</taxon>
        <taxon>Methanobacteriati</taxon>
        <taxon>Methanobacteriota</taxon>
        <taxon>Stenosarchaea group</taxon>
        <taxon>Halobacteria</taxon>
        <taxon>Halobacteriales</taxon>
        <taxon>Natrialbaceae</taxon>
        <taxon>Natrarchaeobius</taxon>
    </lineage>
</organism>
<evidence type="ECO:0000256" key="1">
    <source>
        <dbReference type="SAM" id="MobiDB-lite"/>
    </source>
</evidence>
<accession>A0A3N6MY02</accession>
<dbReference type="Proteomes" id="UP000281431">
    <property type="component" value="Unassembled WGS sequence"/>
</dbReference>